<dbReference type="CDD" id="cd00121">
    <property type="entry name" value="MATH"/>
    <property type="match status" value="1"/>
</dbReference>
<dbReference type="Gene3D" id="2.60.210.10">
    <property type="entry name" value="Apoptosis, Tumor Necrosis Factor Receptor Associated Protein 2, Chain A"/>
    <property type="match status" value="1"/>
</dbReference>
<feature type="compositionally biased region" description="Acidic residues" evidence="1">
    <location>
        <begin position="375"/>
        <end position="397"/>
    </location>
</feature>
<proteinExistence type="predicted"/>
<dbReference type="PANTHER" id="PTHR24413">
    <property type="entry name" value="SPECKLE-TYPE POZ PROTEIN"/>
    <property type="match status" value="1"/>
</dbReference>
<organism evidence="2 3">
    <name type="scientific">Puccinia sorghi</name>
    <dbReference type="NCBI Taxonomy" id="27349"/>
    <lineage>
        <taxon>Eukaryota</taxon>
        <taxon>Fungi</taxon>
        <taxon>Dikarya</taxon>
        <taxon>Basidiomycota</taxon>
        <taxon>Pucciniomycotina</taxon>
        <taxon>Pucciniomycetes</taxon>
        <taxon>Pucciniales</taxon>
        <taxon>Pucciniaceae</taxon>
        <taxon>Puccinia</taxon>
    </lineage>
</organism>
<feature type="region of interest" description="Disordered" evidence="1">
    <location>
        <begin position="349"/>
        <end position="397"/>
    </location>
</feature>
<accession>A0A0L6V196</accession>
<dbReference type="InterPro" id="IPR002083">
    <property type="entry name" value="MATH/TRAF_dom"/>
</dbReference>
<evidence type="ECO:0000256" key="1">
    <source>
        <dbReference type="SAM" id="MobiDB-lite"/>
    </source>
</evidence>
<evidence type="ECO:0000313" key="3">
    <source>
        <dbReference type="Proteomes" id="UP000037035"/>
    </source>
</evidence>
<dbReference type="EMBL" id="LAVV01007933">
    <property type="protein sequence ID" value="KNZ54282.1"/>
    <property type="molecule type" value="Genomic_DNA"/>
</dbReference>
<reference evidence="2 3" key="1">
    <citation type="submission" date="2015-08" db="EMBL/GenBank/DDBJ databases">
        <title>Next Generation Sequencing and Analysis of the Genome of Puccinia sorghi L Schw, the Causal Agent of Maize Common Rust.</title>
        <authorList>
            <person name="Rochi L."/>
            <person name="Burguener G."/>
            <person name="Darino M."/>
            <person name="Turjanski A."/>
            <person name="Kreff E."/>
            <person name="Dieguez M.J."/>
            <person name="Sacco F."/>
        </authorList>
    </citation>
    <scope>NUCLEOTIDE SEQUENCE [LARGE SCALE GENOMIC DNA]</scope>
    <source>
        <strain evidence="2 3">RO10H11247</strain>
    </source>
</reference>
<dbReference type="STRING" id="27349.A0A0L6V196"/>
<feature type="compositionally biased region" description="Basic and acidic residues" evidence="1">
    <location>
        <begin position="357"/>
        <end position="366"/>
    </location>
</feature>
<evidence type="ECO:0000313" key="2">
    <source>
        <dbReference type="EMBL" id="KNZ54282.1"/>
    </source>
</evidence>
<name>A0A0L6V196_9BASI</name>
<feature type="region of interest" description="Disordered" evidence="1">
    <location>
        <begin position="555"/>
        <end position="586"/>
    </location>
</feature>
<dbReference type="Gene3D" id="3.30.710.10">
    <property type="entry name" value="Potassium Channel Kv1.1, Chain A"/>
    <property type="match status" value="2"/>
</dbReference>
<dbReference type="InterPro" id="IPR008974">
    <property type="entry name" value="TRAF-like"/>
</dbReference>
<sequence length="853" mass="95228">MSKPANSSPNPNEKQEFLEIKSVCSFWYSHSYSHFLLTTSGLPFLSYQVSLEWKLSNLKHIFDSSKGDTKSKCVKSAFFGRGKWQVFFYPNSGHDQYCSLYLSCQPTTEEFEKAAVYQLTKHSLLPSSASSSSLSRKSHTLITQRQANSSHLKPLDPNQVPWQREGLFKFTFEIKSLDRRTTYKTMEANDHAFSHEARNWGWAQYWRRNDAYYSNPSVSFCLKSDHPISSHWQALHHSNKSAKYNDAFLICCTIVYSPTPPAPQPTTQTIKKLMPLDLLEAYSSLFNDPLYSDVCFKIIRRRRHREMSDQKSRSNVVVRRLYASKKILIRRSEYFSTMFESGFAESTVTLSNDSSDEPNHSRDMNSADRFTSGEQGDDDDDDDLMEEDSDDCDDDEIIRNEDFDEEDMMEENMLKDQQLKPYDSGVELAKRDSGDHELIRFQDNGASFGAANHDKTLQSDSIADKSLNILTSDGIAEQTGRSIIYGTIADSSTEVVQESPSANLIAIDPHHSHLPSPNPVPVCSASSGLKIAHQPNSIHPSQDNRVTQKVVDRNCCNDQSPTQTTHQATSAEHSQPTRKPTNLRSSRKMTVVEVTDAAYTTFKALLYFLYTDSISFAPLSSTYRCLKDEAMETGVPFLYGSRKAYGNAMIARAAFIGSGGQSVPSGSAMDSSLVCSAKAIYRLADKLNLTELKSRAFEHITRSLTVQNIPMEVFSSFTSAYEEIRKIEVNYMLTHWNEVRDGRSIKTVLKMLSDGGKVCSGFSEIWSVLLSNLEFKPKLVDNPLSLGAVSGGAQQVNHLQHHQNDSSQDAMVPAASGSAVGGIGASSHSREALELPWTPIEHVSQGGGSGASN</sequence>
<comment type="caution">
    <text evidence="2">The sequence shown here is derived from an EMBL/GenBank/DDBJ whole genome shotgun (WGS) entry which is preliminary data.</text>
</comment>
<dbReference type="OrthoDB" id="6359816at2759"/>
<dbReference type="InterPro" id="IPR011333">
    <property type="entry name" value="SKP1/BTB/POZ_sf"/>
</dbReference>
<dbReference type="Proteomes" id="UP000037035">
    <property type="component" value="Unassembled WGS sequence"/>
</dbReference>
<dbReference type="VEuPathDB" id="FungiDB:VP01_2989g1"/>
<feature type="compositionally biased region" description="Polar residues" evidence="1">
    <location>
        <begin position="556"/>
        <end position="584"/>
    </location>
</feature>
<protein>
    <recommendedName>
        <fullName evidence="4">MATH domain-containing protein</fullName>
    </recommendedName>
</protein>
<dbReference type="SUPFAM" id="SSF54695">
    <property type="entry name" value="POZ domain"/>
    <property type="match status" value="1"/>
</dbReference>
<feature type="region of interest" description="Disordered" evidence="1">
    <location>
        <begin position="798"/>
        <end position="824"/>
    </location>
</feature>
<evidence type="ECO:0008006" key="4">
    <source>
        <dbReference type="Google" id="ProtNLM"/>
    </source>
</evidence>
<dbReference type="AlphaFoldDB" id="A0A0L6V196"/>
<dbReference type="SUPFAM" id="SSF49599">
    <property type="entry name" value="TRAF domain-like"/>
    <property type="match status" value="1"/>
</dbReference>
<keyword evidence="3" id="KW-1185">Reference proteome</keyword>
<gene>
    <name evidence="2" type="ORF">VP01_2989g1</name>
</gene>